<comment type="caution">
    <text evidence="3">The sequence shown here is derived from an EMBL/GenBank/DDBJ whole genome shotgun (WGS) entry which is preliminary data.</text>
</comment>
<protein>
    <recommendedName>
        <fullName evidence="2">DUF6673 domain-containing protein</fullName>
    </recommendedName>
</protein>
<dbReference type="Pfam" id="PF20378">
    <property type="entry name" value="DUF6673"/>
    <property type="match status" value="1"/>
</dbReference>
<feature type="region of interest" description="Disordered" evidence="1">
    <location>
        <begin position="109"/>
        <end position="129"/>
    </location>
</feature>
<proteinExistence type="predicted"/>
<accession>A0AAE4I3Y2</accession>
<evidence type="ECO:0000259" key="2">
    <source>
        <dbReference type="Pfam" id="PF20378"/>
    </source>
</evidence>
<evidence type="ECO:0000256" key="1">
    <source>
        <dbReference type="SAM" id="MobiDB-lite"/>
    </source>
</evidence>
<reference evidence="3" key="1">
    <citation type="submission" date="2023-03" db="EMBL/GenBank/DDBJ databases">
        <authorList>
            <person name="Shen W."/>
            <person name="Cai J."/>
        </authorList>
    </citation>
    <scope>NUCLEOTIDE SEQUENCE</scope>
    <source>
        <strain evidence="3">P69-2</strain>
    </source>
</reference>
<feature type="compositionally biased region" description="Basic residues" evidence="1">
    <location>
        <begin position="120"/>
        <end position="129"/>
    </location>
</feature>
<evidence type="ECO:0000313" key="4">
    <source>
        <dbReference type="Proteomes" id="UP001180842"/>
    </source>
</evidence>
<evidence type="ECO:0000313" key="3">
    <source>
        <dbReference type="EMBL" id="MDT2738058.1"/>
    </source>
</evidence>
<name>A0AAE4I3Y2_9ENTE</name>
<dbReference type="InterPro" id="IPR046655">
    <property type="entry name" value="DUF6673"/>
</dbReference>
<sequence>MKAINIEVNRTGFPVTLAGIEFFFDCSTEHIEKYESKYVEVENKLKELDETDSVESQKEALKLGYDVMLGEGAFNQLYEKVPDLLAWINAFFDLSSGIGQNVDEFKKEQEQKSNQLKSKYLSKKSKKKG</sequence>
<feature type="domain" description="DUF6673" evidence="2">
    <location>
        <begin position="17"/>
        <end position="126"/>
    </location>
</feature>
<dbReference type="RefSeq" id="WP_311797519.1">
    <property type="nucleotide sequence ID" value="NZ_JARQAI010000027.1"/>
</dbReference>
<gene>
    <name evidence="3" type="ORF">P7H00_13160</name>
</gene>
<dbReference type="EMBL" id="JARQAI010000027">
    <property type="protein sequence ID" value="MDT2738058.1"/>
    <property type="molecule type" value="Genomic_DNA"/>
</dbReference>
<organism evidence="3 4">
    <name type="scientific">Enterococcus pseudoavium</name>
    <dbReference type="NCBI Taxonomy" id="44007"/>
    <lineage>
        <taxon>Bacteria</taxon>
        <taxon>Bacillati</taxon>
        <taxon>Bacillota</taxon>
        <taxon>Bacilli</taxon>
        <taxon>Lactobacillales</taxon>
        <taxon>Enterococcaceae</taxon>
        <taxon>Enterococcus</taxon>
    </lineage>
</organism>
<dbReference type="Proteomes" id="UP001180842">
    <property type="component" value="Unassembled WGS sequence"/>
</dbReference>
<dbReference type="AlphaFoldDB" id="A0AAE4I3Y2"/>